<evidence type="ECO:0000313" key="1">
    <source>
        <dbReference type="EMBL" id="WEK17785.1"/>
    </source>
</evidence>
<sequence>MGILRSGIFGGFEKKTGRLVGRRLKDKSVISGTPHKSTKARSQAQLEQQLKLELVISFLVKFSNLIAVGFRKVRGKGNAFNTAVKHNFKHIVTGIAPNFTIDYTRMVYSVGSLAGPNQPELSLMDDVVQIRWLPDVQMQFSQNTDKASFTVYCPDKDFVITKIGTALRSALSYHMVLPSGLSEGRLHCFMNFVSADGKWVSNSTYLGTI</sequence>
<dbReference type="Pfam" id="PF19781">
    <property type="entry name" value="DUF6266"/>
    <property type="match status" value="1"/>
</dbReference>
<name>A0AAJ5W606_9SPHI</name>
<protein>
    <submittedName>
        <fullName evidence="1">DUF6266 family protein</fullName>
    </submittedName>
</protein>
<organism evidence="1 2">
    <name type="scientific">Candidatus Pedobacter colombiensis</name>
    <dbReference type="NCBI Taxonomy" id="3121371"/>
    <lineage>
        <taxon>Bacteria</taxon>
        <taxon>Pseudomonadati</taxon>
        <taxon>Bacteroidota</taxon>
        <taxon>Sphingobacteriia</taxon>
        <taxon>Sphingobacteriales</taxon>
        <taxon>Sphingobacteriaceae</taxon>
        <taxon>Pedobacter</taxon>
    </lineage>
</organism>
<dbReference type="Proteomes" id="UP001214530">
    <property type="component" value="Chromosome"/>
</dbReference>
<gene>
    <name evidence="1" type="ORF">P0Y49_13355</name>
</gene>
<accession>A0AAJ5W606</accession>
<dbReference type="AlphaFoldDB" id="A0AAJ5W606"/>
<evidence type="ECO:0000313" key="2">
    <source>
        <dbReference type="Proteomes" id="UP001214530"/>
    </source>
</evidence>
<proteinExistence type="predicted"/>
<dbReference type="EMBL" id="CP119313">
    <property type="protein sequence ID" value="WEK17785.1"/>
    <property type="molecule type" value="Genomic_DNA"/>
</dbReference>
<reference evidence="1" key="1">
    <citation type="submission" date="2023-03" db="EMBL/GenBank/DDBJ databases">
        <title>Andean soil-derived lignocellulolytic bacterial consortium as a source of novel taxa and putative plastic-active enzymes.</title>
        <authorList>
            <person name="Diaz-Garcia L."/>
            <person name="Chuvochina M."/>
            <person name="Feuerriegel G."/>
            <person name="Bunk B."/>
            <person name="Sproer C."/>
            <person name="Streit W.R."/>
            <person name="Rodriguez L.M."/>
            <person name="Overmann J."/>
            <person name="Jimenez D.J."/>
        </authorList>
    </citation>
    <scope>NUCLEOTIDE SEQUENCE</scope>
    <source>
        <strain evidence="1">MAG 3858</strain>
    </source>
</reference>
<dbReference type="InterPro" id="IPR046233">
    <property type="entry name" value="DUF6266"/>
</dbReference>